<accession>G9MUF5</accession>
<dbReference type="EMBL" id="ABDF02000055">
    <property type="protein sequence ID" value="EHK21925.1"/>
    <property type="molecule type" value="Genomic_DNA"/>
</dbReference>
<evidence type="ECO:0000313" key="1">
    <source>
        <dbReference type="EMBL" id="EHK21925.1"/>
    </source>
</evidence>
<dbReference type="RefSeq" id="XP_013956118.1">
    <property type="nucleotide sequence ID" value="XM_014100643.1"/>
</dbReference>
<dbReference type="eggNOG" id="ENOG502SR4X">
    <property type="taxonomic scope" value="Eukaryota"/>
</dbReference>
<sequence>MTAEFDSAGPGPDGAWSYFANEEGRLSLNRSEVAALGDIGGSFWASRDWYIVHCLFSWQKYHRMRRTKIIMEERFDILHHVKHCGRLIRNPTPDHIFLIEVLVTMNSRKDV</sequence>
<dbReference type="PANTHER" id="PTHR35896:SF3">
    <property type="entry name" value="MAJOR FACILITATOR SUPERFAMILY TRANSPORTER"/>
    <property type="match status" value="1"/>
</dbReference>
<proteinExistence type="predicted"/>
<evidence type="ECO:0000313" key="2">
    <source>
        <dbReference type="Proteomes" id="UP000007115"/>
    </source>
</evidence>
<keyword evidence="2" id="KW-1185">Reference proteome</keyword>
<gene>
    <name evidence="1" type="ORF">TRIVIDRAFT_222616</name>
</gene>
<comment type="caution">
    <text evidence="1">The sequence shown here is derived from an EMBL/GenBank/DDBJ whole genome shotgun (WGS) entry which is preliminary data.</text>
</comment>
<dbReference type="Proteomes" id="UP000007115">
    <property type="component" value="Unassembled WGS sequence"/>
</dbReference>
<dbReference type="OrthoDB" id="3501153at2759"/>
<protein>
    <submittedName>
        <fullName evidence="1">Uncharacterized protein</fullName>
    </submittedName>
</protein>
<dbReference type="GeneID" id="25791690"/>
<dbReference type="InParanoid" id="G9MUF5"/>
<dbReference type="PANTHER" id="PTHR35896">
    <property type="entry name" value="IG-LIKE DOMAIN-CONTAINING PROTEIN"/>
    <property type="match status" value="1"/>
</dbReference>
<dbReference type="InterPro" id="IPR053008">
    <property type="entry name" value="Phomopsin_biosynth_assoc"/>
</dbReference>
<dbReference type="STRING" id="413071.G9MUF5"/>
<name>G9MUF5_HYPVG</name>
<dbReference type="AlphaFoldDB" id="G9MUF5"/>
<organism evidence="1 2">
    <name type="scientific">Hypocrea virens (strain Gv29-8 / FGSC 10586)</name>
    <name type="common">Gliocladium virens</name>
    <name type="synonym">Trichoderma virens</name>
    <dbReference type="NCBI Taxonomy" id="413071"/>
    <lineage>
        <taxon>Eukaryota</taxon>
        <taxon>Fungi</taxon>
        <taxon>Dikarya</taxon>
        <taxon>Ascomycota</taxon>
        <taxon>Pezizomycotina</taxon>
        <taxon>Sordariomycetes</taxon>
        <taxon>Hypocreomycetidae</taxon>
        <taxon>Hypocreales</taxon>
        <taxon>Hypocreaceae</taxon>
        <taxon>Trichoderma</taxon>
    </lineage>
</organism>
<dbReference type="VEuPathDB" id="FungiDB:TRIVIDRAFT_222616"/>
<dbReference type="HOGENOM" id="CLU_2158781_0_0_1"/>
<reference evidence="1 2" key="1">
    <citation type="journal article" date="2011" name="Genome Biol.">
        <title>Comparative genome sequence analysis underscores mycoparasitism as the ancestral life style of Trichoderma.</title>
        <authorList>
            <person name="Kubicek C.P."/>
            <person name="Herrera-Estrella A."/>
            <person name="Seidl-Seiboth V."/>
            <person name="Martinez D.A."/>
            <person name="Druzhinina I.S."/>
            <person name="Thon M."/>
            <person name="Zeilinger S."/>
            <person name="Casas-Flores S."/>
            <person name="Horwitz B.A."/>
            <person name="Mukherjee P.K."/>
            <person name="Mukherjee M."/>
            <person name="Kredics L."/>
            <person name="Alcaraz L.D."/>
            <person name="Aerts A."/>
            <person name="Antal Z."/>
            <person name="Atanasova L."/>
            <person name="Cervantes-Badillo M.G."/>
            <person name="Challacombe J."/>
            <person name="Chertkov O."/>
            <person name="McCluskey K."/>
            <person name="Coulpier F."/>
            <person name="Deshpande N."/>
            <person name="von Doehren H."/>
            <person name="Ebbole D.J."/>
            <person name="Esquivel-Naranjo E.U."/>
            <person name="Fekete E."/>
            <person name="Flipphi M."/>
            <person name="Glaser F."/>
            <person name="Gomez-Rodriguez E.Y."/>
            <person name="Gruber S."/>
            <person name="Han C."/>
            <person name="Henrissat B."/>
            <person name="Hermosa R."/>
            <person name="Hernandez-Onate M."/>
            <person name="Karaffa L."/>
            <person name="Kosti I."/>
            <person name="Le Crom S."/>
            <person name="Lindquist E."/>
            <person name="Lucas S."/>
            <person name="Luebeck M."/>
            <person name="Luebeck P.S."/>
            <person name="Margeot A."/>
            <person name="Metz B."/>
            <person name="Misra M."/>
            <person name="Nevalainen H."/>
            <person name="Omann M."/>
            <person name="Packer N."/>
            <person name="Perrone G."/>
            <person name="Uresti-Rivera E.E."/>
            <person name="Salamov A."/>
            <person name="Schmoll M."/>
            <person name="Seiboth B."/>
            <person name="Shapiro H."/>
            <person name="Sukno S."/>
            <person name="Tamayo-Ramos J.A."/>
            <person name="Tisch D."/>
            <person name="Wiest A."/>
            <person name="Wilkinson H.H."/>
            <person name="Zhang M."/>
            <person name="Coutinho P.M."/>
            <person name="Kenerley C.M."/>
            <person name="Monte E."/>
            <person name="Baker S.E."/>
            <person name="Grigoriev I.V."/>
        </authorList>
    </citation>
    <scope>NUCLEOTIDE SEQUENCE [LARGE SCALE GENOMIC DNA]</scope>
    <source>
        <strain evidence="2">Gv29-8 / FGSC 10586</strain>
    </source>
</reference>